<dbReference type="PIRSF" id="PIRSF006324">
    <property type="entry name" value="LeuE"/>
    <property type="match status" value="1"/>
</dbReference>
<evidence type="ECO:0000256" key="1">
    <source>
        <dbReference type="ARBA" id="ARBA00004651"/>
    </source>
</evidence>
<feature type="transmembrane region" description="Helical" evidence="7">
    <location>
        <begin position="12"/>
        <end position="31"/>
    </location>
</feature>
<evidence type="ECO:0000256" key="4">
    <source>
        <dbReference type="ARBA" id="ARBA00022692"/>
    </source>
</evidence>
<accession>A0ABY4E9X7</accession>
<feature type="transmembrane region" description="Helical" evidence="7">
    <location>
        <begin position="191"/>
        <end position="211"/>
    </location>
</feature>
<protein>
    <submittedName>
        <fullName evidence="8">Leucine efflux protein LeuE</fullName>
    </submittedName>
</protein>
<reference evidence="8" key="1">
    <citation type="submission" date="2021-12" db="EMBL/GenBank/DDBJ databases">
        <authorList>
            <person name="Veyrier F.J."/>
        </authorList>
    </citation>
    <scope>NUCLEOTIDE SEQUENCE</scope>
    <source>
        <strain evidence="8">SAG 1488-6</strain>
    </source>
</reference>
<feature type="transmembrane region" description="Helical" evidence="7">
    <location>
        <begin position="119"/>
        <end position="142"/>
    </location>
</feature>
<dbReference type="PANTHER" id="PTHR30086">
    <property type="entry name" value="ARGININE EXPORTER PROTEIN ARGO"/>
    <property type="match status" value="1"/>
</dbReference>
<dbReference type="NCBIfam" id="NF008201">
    <property type="entry name" value="PRK10958.1"/>
    <property type="match status" value="1"/>
</dbReference>
<keyword evidence="9" id="KW-1185">Reference proteome</keyword>
<comment type="subcellular location">
    <subcellularLocation>
        <location evidence="1">Cell membrane</location>
        <topology evidence="1">Multi-pass membrane protein</topology>
    </subcellularLocation>
</comment>
<feature type="transmembrane region" description="Helical" evidence="7">
    <location>
        <begin position="78"/>
        <end position="99"/>
    </location>
</feature>
<sequence>MLGVVDLPTYVLGVIAIILLPGPNSMFCLTVGAQYGVAKGYQAIAAVFLGDLVLMTLAALGAASVMVQYPAVFNVVKYVGGAYLAYLSIRMMIGAVKGWMKPAKQLDEPIEPALSSPNVFGRALILSLLNPKAILFFISFFVQFVDPNYPHPVVSFAVLASILQIVSLTYLTVLIFAGAHLVRWFRSRQKVAAAGLASVGALFMSFAVKLWTATIA</sequence>
<evidence type="ECO:0000256" key="7">
    <source>
        <dbReference type="SAM" id="Phobius"/>
    </source>
</evidence>
<proteinExistence type="inferred from homology"/>
<evidence type="ECO:0000256" key="6">
    <source>
        <dbReference type="ARBA" id="ARBA00023136"/>
    </source>
</evidence>
<keyword evidence="6 7" id="KW-0472">Membrane</keyword>
<dbReference type="RefSeq" id="WP_019958189.1">
    <property type="nucleotide sequence ID" value="NZ_CP091512.1"/>
</dbReference>
<reference evidence="8" key="2">
    <citation type="journal article" date="2022" name="Res Sq">
        <title>Evolution of multicellular longitudinally dividing oral cavity symbionts (Neisseriaceae).</title>
        <authorList>
            <person name="Nyongesa S."/>
            <person name="Weber P."/>
            <person name="Bernet E."/>
            <person name="Pullido F."/>
            <person name="Nieckarz M."/>
            <person name="Delaby M."/>
            <person name="Nieves C."/>
            <person name="Viehboeck T."/>
            <person name="Krause N."/>
            <person name="Rivera-Millot A."/>
            <person name="Nakamura A."/>
            <person name="Vischer N."/>
            <person name="VanNieuwenhze M."/>
            <person name="Brun Y."/>
            <person name="Cava F."/>
            <person name="Bulgheresi S."/>
            <person name="Veyrier F."/>
        </authorList>
    </citation>
    <scope>NUCLEOTIDE SEQUENCE</scope>
    <source>
        <strain evidence="8">SAG 1488-6</strain>
    </source>
</reference>
<keyword evidence="4 7" id="KW-0812">Transmembrane</keyword>
<feature type="transmembrane region" description="Helical" evidence="7">
    <location>
        <begin position="43"/>
        <end position="66"/>
    </location>
</feature>
<organism evidence="8 9">
    <name type="scientific">Vitreoscilla stercoraria</name>
    <dbReference type="NCBI Taxonomy" id="61"/>
    <lineage>
        <taxon>Bacteria</taxon>
        <taxon>Pseudomonadati</taxon>
        <taxon>Pseudomonadota</taxon>
        <taxon>Betaproteobacteria</taxon>
        <taxon>Neisseriales</taxon>
        <taxon>Neisseriaceae</taxon>
        <taxon>Vitreoscilla</taxon>
    </lineage>
</organism>
<name>A0ABY4E9X7_VITST</name>
<evidence type="ECO:0000256" key="2">
    <source>
        <dbReference type="ARBA" id="ARBA00007928"/>
    </source>
</evidence>
<evidence type="ECO:0000256" key="3">
    <source>
        <dbReference type="ARBA" id="ARBA00022475"/>
    </source>
</evidence>
<dbReference type="PANTHER" id="PTHR30086:SF15">
    <property type="entry name" value="LEUCINE EFFLUX PROTEIN"/>
    <property type="match status" value="1"/>
</dbReference>
<comment type="similarity">
    <text evidence="2">Belongs to the Rht family.</text>
</comment>
<keyword evidence="3" id="KW-1003">Cell membrane</keyword>
<dbReference type="Pfam" id="PF01810">
    <property type="entry name" value="LysE"/>
    <property type="match status" value="1"/>
</dbReference>
<gene>
    <name evidence="8" type="primary">leuE</name>
    <name evidence="8" type="ORF">LVJ81_11365</name>
</gene>
<dbReference type="InterPro" id="IPR001123">
    <property type="entry name" value="LeuE-type"/>
</dbReference>
<evidence type="ECO:0000256" key="5">
    <source>
        <dbReference type="ARBA" id="ARBA00022989"/>
    </source>
</evidence>
<evidence type="ECO:0000313" key="9">
    <source>
        <dbReference type="Proteomes" id="UP000832034"/>
    </source>
</evidence>
<keyword evidence="5 7" id="KW-1133">Transmembrane helix</keyword>
<feature type="transmembrane region" description="Helical" evidence="7">
    <location>
        <begin position="154"/>
        <end position="179"/>
    </location>
</feature>
<evidence type="ECO:0000313" key="8">
    <source>
        <dbReference type="EMBL" id="UOO92204.1"/>
    </source>
</evidence>
<dbReference type="Proteomes" id="UP000832034">
    <property type="component" value="Chromosome"/>
</dbReference>
<dbReference type="EMBL" id="CP091512">
    <property type="protein sequence ID" value="UOO92204.1"/>
    <property type="molecule type" value="Genomic_DNA"/>
</dbReference>